<keyword evidence="1" id="KW-1133">Transmembrane helix</keyword>
<feature type="domain" description="Putative Flp pilus-assembly TadG-like N-terminal" evidence="2">
    <location>
        <begin position="56"/>
        <end position="103"/>
    </location>
</feature>
<proteinExistence type="predicted"/>
<dbReference type="InterPro" id="IPR021202">
    <property type="entry name" value="Rv3654c-like"/>
</dbReference>
<keyword evidence="1" id="KW-0472">Membrane</keyword>
<evidence type="ECO:0000313" key="4">
    <source>
        <dbReference type="Proteomes" id="UP000250006"/>
    </source>
</evidence>
<evidence type="ECO:0000313" key="3">
    <source>
        <dbReference type="EMBL" id="SPT55067.1"/>
    </source>
</evidence>
<sequence>MKPASSGGRPSPGSWRLFHRIWVSRGGSAARQTYWHSGARSCRATLLPKPLAAEQGSGTVLALGVMAVLLALGLLITGLVQAQAAKARAHAGADLAALAGATALTSIIVPSEPCAMAGQVAAANRVELTACDIVGEDVIVQVQAQARVLGVPRVAIGAARAGPADTP</sequence>
<dbReference type="EMBL" id="UAPQ01000012">
    <property type="protein sequence ID" value="SPT55067.1"/>
    <property type="molecule type" value="Genomic_DNA"/>
</dbReference>
<reference evidence="3 4" key="1">
    <citation type="submission" date="2018-06" db="EMBL/GenBank/DDBJ databases">
        <authorList>
            <consortium name="Pathogen Informatics"/>
            <person name="Doyle S."/>
        </authorList>
    </citation>
    <scope>NUCLEOTIDE SEQUENCE [LARGE SCALE GENOMIC DNA]</scope>
    <source>
        <strain evidence="3 4">NCTC11535</strain>
    </source>
</reference>
<keyword evidence="1" id="KW-0812">Transmembrane</keyword>
<comment type="caution">
    <text evidence="3">The sequence shown here is derived from an EMBL/GenBank/DDBJ whole genome shotgun (WGS) entry which is preliminary data.</text>
</comment>
<protein>
    <submittedName>
        <fullName evidence="3">Helicase/secretion neighborhood TadE-like protein</fullName>
    </submittedName>
</protein>
<dbReference type="NCBIfam" id="TIGR03816">
    <property type="entry name" value="tadE_like_DECH"/>
    <property type="match status" value="1"/>
</dbReference>
<evidence type="ECO:0000256" key="1">
    <source>
        <dbReference type="SAM" id="Phobius"/>
    </source>
</evidence>
<dbReference type="Pfam" id="PF13400">
    <property type="entry name" value="Tad"/>
    <property type="match status" value="1"/>
</dbReference>
<gene>
    <name evidence="3" type="ORF">NCTC11535_02238</name>
</gene>
<keyword evidence="4" id="KW-1185">Reference proteome</keyword>
<name>A0ABY1VR28_9ACTO</name>
<evidence type="ECO:0000259" key="2">
    <source>
        <dbReference type="Pfam" id="PF13400"/>
    </source>
</evidence>
<dbReference type="InterPro" id="IPR028087">
    <property type="entry name" value="Tad_N"/>
</dbReference>
<feature type="transmembrane region" description="Helical" evidence="1">
    <location>
        <begin position="60"/>
        <end position="80"/>
    </location>
</feature>
<dbReference type="Proteomes" id="UP000250006">
    <property type="component" value="Unassembled WGS sequence"/>
</dbReference>
<accession>A0ABY1VR28</accession>
<organism evidence="3 4">
    <name type="scientific">Actinomyces bovis</name>
    <dbReference type="NCBI Taxonomy" id="1658"/>
    <lineage>
        <taxon>Bacteria</taxon>
        <taxon>Bacillati</taxon>
        <taxon>Actinomycetota</taxon>
        <taxon>Actinomycetes</taxon>
        <taxon>Actinomycetales</taxon>
        <taxon>Actinomycetaceae</taxon>
        <taxon>Actinomyces</taxon>
    </lineage>
</organism>